<reference evidence="5 6" key="1">
    <citation type="submission" date="2021-01" db="EMBL/GenBank/DDBJ databases">
        <title>Whole genome shotgun sequence of Verrucosispora qiuiae NBRC 106684.</title>
        <authorList>
            <person name="Komaki H."/>
            <person name="Tamura T."/>
        </authorList>
    </citation>
    <scope>NUCLEOTIDE SEQUENCE [LARGE SCALE GENOMIC DNA]</scope>
    <source>
        <strain evidence="5 6">NBRC 106684</strain>
    </source>
</reference>
<organism evidence="5 6">
    <name type="scientific">Micromonospora qiuiae</name>
    <dbReference type="NCBI Taxonomy" id="502268"/>
    <lineage>
        <taxon>Bacteria</taxon>
        <taxon>Bacillati</taxon>
        <taxon>Actinomycetota</taxon>
        <taxon>Actinomycetes</taxon>
        <taxon>Micromonosporales</taxon>
        <taxon>Micromonosporaceae</taxon>
        <taxon>Micromonospora</taxon>
    </lineage>
</organism>
<dbReference type="InterPro" id="IPR052021">
    <property type="entry name" value="Type-I_RS_S_subunit"/>
</dbReference>
<feature type="domain" description="Type I restriction modification DNA specificity" evidence="4">
    <location>
        <begin position="9"/>
        <end position="185"/>
    </location>
</feature>
<sequence length="204" mass="21934">MNTLIGPLPDGWQEVPLESVCSVMAGPSSSMIRPVETGGVPIDVVAPKHLQYGRIAGSSTISVTADAAARLDRYRLVAGDLISVRTGDLGKQALATLDQVGWITGTACFRLRPIPTVDPRYLQYYLGHPAVRDWISRHASTATVPTLTVSTLRTLPVLIPPLATQVTIGDIMVALDDKAAIHREIVDVTEQLRDALLPLLLTNP</sequence>
<comment type="caution">
    <text evidence="5">The sequence shown here is derived from an EMBL/GenBank/DDBJ whole genome shotgun (WGS) entry which is preliminary data.</text>
</comment>
<evidence type="ECO:0000256" key="1">
    <source>
        <dbReference type="ARBA" id="ARBA00010923"/>
    </source>
</evidence>
<evidence type="ECO:0000313" key="5">
    <source>
        <dbReference type="EMBL" id="GIJ29000.1"/>
    </source>
</evidence>
<protein>
    <recommendedName>
        <fullName evidence="4">Type I restriction modification DNA specificity domain-containing protein</fullName>
    </recommendedName>
</protein>
<keyword evidence="6" id="KW-1185">Reference proteome</keyword>
<keyword evidence="3" id="KW-0238">DNA-binding</keyword>
<evidence type="ECO:0000256" key="3">
    <source>
        <dbReference type="ARBA" id="ARBA00023125"/>
    </source>
</evidence>
<dbReference type="InterPro" id="IPR000055">
    <property type="entry name" value="Restrct_endonuc_typeI_TRD"/>
</dbReference>
<dbReference type="CDD" id="cd16961">
    <property type="entry name" value="RMtype1_S_TRD-CR_like"/>
    <property type="match status" value="1"/>
</dbReference>
<dbReference type="Pfam" id="PF01420">
    <property type="entry name" value="Methylase_S"/>
    <property type="match status" value="1"/>
</dbReference>
<evidence type="ECO:0000313" key="6">
    <source>
        <dbReference type="Proteomes" id="UP000653076"/>
    </source>
</evidence>
<dbReference type="RefSeq" id="WP_204036483.1">
    <property type="nucleotide sequence ID" value="NZ_BOPC01000059.1"/>
</dbReference>
<dbReference type="EMBL" id="BOPC01000059">
    <property type="protein sequence ID" value="GIJ29000.1"/>
    <property type="molecule type" value="Genomic_DNA"/>
</dbReference>
<dbReference type="Proteomes" id="UP000653076">
    <property type="component" value="Unassembled WGS sequence"/>
</dbReference>
<dbReference type="InterPro" id="IPR044946">
    <property type="entry name" value="Restrct_endonuc_typeI_TRD_sf"/>
</dbReference>
<gene>
    <name evidence="5" type="ORF">Vqi01_41620</name>
</gene>
<evidence type="ECO:0000256" key="2">
    <source>
        <dbReference type="ARBA" id="ARBA00022747"/>
    </source>
</evidence>
<dbReference type="PANTHER" id="PTHR30408">
    <property type="entry name" value="TYPE-1 RESTRICTION ENZYME ECOKI SPECIFICITY PROTEIN"/>
    <property type="match status" value="1"/>
</dbReference>
<dbReference type="Gene3D" id="3.90.220.20">
    <property type="entry name" value="DNA methylase specificity domains"/>
    <property type="match status" value="1"/>
</dbReference>
<proteinExistence type="inferred from homology"/>
<dbReference type="SUPFAM" id="SSF116734">
    <property type="entry name" value="DNA methylase specificity domain"/>
    <property type="match status" value="1"/>
</dbReference>
<evidence type="ECO:0000259" key="4">
    <source>
        <dbReference type="Pfam" id="PF01420"/>
    </source>
</evidence>
<accession>A0ABQ4JFS4</accession>
<name>A0ABQ4JFS4_9ACTN</name>
<comment type="similarity">
    <text evidence="1">Belongs to the type-I restriction system S methylase family.</text>
</comment>
<keyword evidence="2" id="KW-0680">Restriction system</keyword>
<dbReference type="PANTHER" id="PTHR30408:SF12">
    <property type="entry name" value="TYPE I RESTRICTION ENZYME MJAVIII SPECIFICITY SUBUNIT"/>
    <property type="match status" value="1"/>
</dbReference>